<dbReference type="Proteomes" id="UP001152592">
    <property type="component" value="Unassembled WGS sequence"/>
</dbReference>
<evidence type="ECO:0000313" key="5">
    <source>
        <dbReference type="EMBL" id="CAG8338255.1"/>
    </source>
</evidence>
<dbReference type="InterPro" id="IPR000195">
    <property type="entry name" value="Rab-GAP-TBC_dom"/>
</dbReference>
<name>A0A9W4N9I3_9EURO</name>
<feature type="region of interest" description="Disordered" evidence="3">
    <location>
        <begin position="590"/>
        <end position="673"/>
    </location>
</feature>
<dbReference type="EMBL" id="CAJVPD010000111">
    <property type="protein sequence ID" value="CAG8338255.1"/>
    <property type="molecule type" value="Genomic_DNA"/>
</dbReference>
<dbReference type="Gene3D" id="1.10.472.80">
    <property type="entry name" value="Ypt/Rab-GAP domain of gyp1p, domain 3"/>
    <property type="match status" value="1"/>
</dbReference>
<gene>
    <name evidence="5" type="ORF">PSALAMII_LOCUS2744</name>
</gene>
<feature type="region of interest" description="Disordered" evidence="3">
    <location>
        <begin position="691"/>
        <end position="751"/>
    </location>
</feature>
<dbReference type="Gene3D" id="1.10.8.270">
    <property type="entry name" value="putative rabgap domain of human tbc1 domain family member 14 like domains"/>
    <property type="match status" value="1"/>
</dbReference>
<dbReference type="PROSITE" id="PS50086">
    <property type="entry name" value="TBC_RABGAP"/>
    <property type="match status" value="1"/>
</dbReference>
<proteinExistence type="predicted"/>
<keyword evidence="2" id="KW-0175">Coiled coil</keyword>
<dbReference type="PANTHER" id="PTHR22957">
    <property type="entry name" value="TBC1 DOMAIN FAMILY MEMBER GTPASE-ACTIVATING PROTEIN"/>
    <property type="match status" value="1"/>
</dbReference>
<dbReference type="PANTHER" id="PTHR22957:SF337">
    <property type="entry name" value="TBC1 DOMAIN FAMILY MEMBER 5"/>
    <property type="match status" value="1"/>
</dbReference>
<feature type="compositionally biased region" description="Polar residues" evidence="3">
    <location>
        <begin position="607"/>
        <end position="639"/>
    </location>
</feature>
<dbReference type="OrthoDB" id="3639251at2759"/>
<dbReference type="FunFam" id="1.10.472.80:FF:000038">
    <property type="entry name" value="TBC1 domain family member 5"/>
    <property type="match status" value="1"/>
</dbReference>
<sequence>MRNIEETRKRWDILFSDHDTSSDLRTALQSEQGDLCNDGLRSVCWKAFLIFDGLDRNEWTSKLNESRDAYCALRDHFLKYIEHPDDLESTVDPLADDEQVCVSGRRFLQTSCEHRGLVLTRPKQQSPWKSLRNDEALRAEILQDVDRCLQENLFFHEPETKSKLTDILFVYSKLNPDVGYRQGMHELLAPILWVVDRDSVGPQSAETGPGKNQSERLMLRLLDPQFVEHDSFTLFLSVMQTARTYYEHGEVRSVNGQMGVIPIVERCQYLHKEALSVVDHKLAEHLEAIDILPQIFLTRWMRLLFGREFPFEDVLTTWDLLFAHGLRSDLVDFTCIAMLLRIRWQLLEADYTTALTLLLRYPSPQPHAPQAFVQDAIYLEQNPTADRGNFIISKYSGRPPDSQNPAQSGTRPMRRAFLWDDFKRRSESNSPSHHSNRINPKSLESIFQDVSQNIQRRTESWGVAKAVRGAVTEARKNMQTMHYDPNMRTASRPSAVETAPGVQSKAYTARPEVTAGLERKIDLLEERNQALASDLREALEDLGAQLAKVHDLDSDVNSAIKHALAKAEGVQARLQDPSLTAETSEIYTDGDAEQGQPSKPQHKAASPMSNNGISTLTSKSRLQTSNPENTDWTEPTADSGTPKPACIATADRMNTGKTSEAARTTPSRAAVRPSLTNSGFSWMLGGGRNLSGFVSSSPPPEQTRHLDQNRKHSALFGSGGDDRPGTDADHGELALHSLRGSRDPLSGTGPL</sequence>
<protein>
    <recommendedName>
        <fullName evidence="4">Rab-GAP TBC domain-containing protein</fullName>
    </recommendedName>
</protein>
<dbReference type="InterPro" id="IPR035969">
    <property type="entry name" value="Rab-GAP_TBC_sf"/>
</dbReference>
<dbReference type="GO" id="GO:0005096">
    <property type="term" value="F:GTPase activator activity"/>
    <property type="evidence" value="ECO:0007669"/>
    <property type="project" value="UniProtKB-KW"/>
</dbReference>
<dbReference type="Pfam" id="PF00566">
    <property type="entry name" value="RabGAP-TBC"/>
    <property type="match status" value="1"/>
</dbReference>
<evidence type="ECO:0000259" key="4">
    <source>
        <dbReference type="PROSITE" id="PS50086"/>
    </source>
</evidence>
<reference evidence="5" key="1">
    <citation type="submission" date="2021-07" db="EMBL/GenBank/DDBJ databases">
        <authorList>
            <person name="Branca A.L. A."/>
        </authorList>
    </citation>
    <scope>NUCLEOTIDE SEQUENCE</scope>
</reference>
<dbReference type="AlphaFoldDB" id="A0A9W4N9I3"/>
<feature type="coiled-coil region" evidence="2">
    <location>
        <begin position="514"/>
        <end position="541"/>
    </location>
</feature>
<dbReference type="FunFam" id="1.10.8.270:FF:000031">
    <property type="entry name" value="TBC1 domain family member 5"/>
    <property type="match status" value="1"/>
</dbReference>
<evidence type="ECO:0000313" key="6">
    <source>
        <dbReference type="Proteomes" id="UP001152592"/>
    </source>
</evidence>
<evidence type="ECO:0000256" key="3">
    <source>
        <dbReference type="SAM" id="MobiDB-lite"/>
    </source>
</evidence>
<accession>A0A9W4N9I3</accession>
<feature type="compositionally biased region" description="Basic and acidic residues" evidence="3">
    <location>
        <begin position="720"/>
        <end position="733"/>
    </location>
</feature>
<keyword evidence="1" id="KW-0343">GTPase activation</keyword>
<feature type="domain" description="Rab-GAP TBC" evidence="4">
    <location>
        <begin position="118"/>
        <end position="325"/>
    </location>
</feature>
<dbReference type="SUPFAM" id="SSF47923">
    <property type="entry name" value="Ypt/Rab-GAP domain of gyp1p"/>
    <property type="match status" value="2"/>
</dbReference>
<feature type="compositionally biased region" description="Polar residues" evidence="3">
    <location>
        <begin position="655"/>
        <end position="667"/>
    </location>
</feature>
<comment type="caution">
    <text evidence="5">The sequence shown here is derived from an EMBL/GenBank/DDBJ whole genome shotgun (WGS) entry which is preliminary data.</text>
</comment>
<evidence type="ECO:0000256" key="1">
    <source>
        <dbReference type="ARBA" id="ARBA00022468"/>
    </source>
</evidence>
<evidence type="ECO:0000256" key="2">
    <source>
        <dbReference type="SAM" id="Coils"/>
    </source>
</evidence>
<dbReference type="SMART" id="SM00164">
    <property type="entry name" value="TBC"/>
    <property type="match status" value="1"/>
</dbReference>
<organism evidence="5 6">
    <name type="scientific">Penicillium salamii</name>
    <dbReference type="NCBI Taxonomy" id="1612424"/>
    <lineage>
        <taxon>Eukaryota</taxon>
        <taxon>Fungi</taxon>
        <taxon>Dikarya</taxon>
        <taxon>Ascomycota</taxon>
        <taxon>Pezizomycotina</taxon>
        <taxon>Eurotiomycetes</taxon>
        <taxon>Eurotiomycetidae</taxon>
        <taxon>Eurotiales</taxon>
        <taxon>Aspergillaceae</taxon>
        <taxon>Penicillium</taxon>
    </lineage>
</organism>